<dbReference type="RefSeq" id="WP_183404140.1">
    <property type="nucleotide sequence ID" value="NZ_JACHGG010000003.1"/>
</dbReference>
<comment type="caution">
    <text evidence="1">The sequence shown here is derived from an EMBL/GenBank/DDBJ whole genome shotgun (WGS) entry which is preliminary data.</text>
</comment>
<keyword evidence="2" id="KW-1185">Reference proteome</keyword>
<dbReference type="AlphaFoldDB" id="A0A7W9WBV4"/>
<name>A0A7W9WBV4_9BACT</name>
<sequence length="144" mass="16395">MLTTFFDWQHSLTSLSGPSYLAVWIVQPEFAHSSQVVTAIQSQLDRYKHIFGEPSPDGPPLPAEYQKLPSADKLMWQTYPWCILVDSFDYPDGWPAWALEKPHYLCEPEDNDAYLMVQTGWVWVGMLPEAAYLSVSPETSVLTP</sequence>
<proteinExistence type="predicted"/>
<organism evidence="1 2">
    <name type="scientific">Hymenobacter luteus</name>
    <dbReference type="NCBI Taxonomy" id="1411122"/>
    <lineage>
        <taxon>Bacteria</taxon>
        <taxon>Pseudomonadati</taxon>
        <taxon>Bacteroidota</taxon>
        <taxon>Cytophagia</taxon>
        <taxon>Cytophagales</taxon>
        <taxon>Hymenobacteraceae</taxon>
        <taxon>Hymenobacter</taxon>
    </lineage>
</organism>
<evidence type="ECO:0000313" key="1">
    <source>
        <dbReference type="EMBL" id="MBB6059393.1"/>
    </source>
</evidence>
<dbReference type="EMBL" id="JACHGG010000003">
    <property type="protein sequence ID" value="MBB6059393.1"/>
    <property type="molecule type" value="Genomic_DNA"/>
</dbReference>
<protein>
    <submittedName>
        <fullName evidence="1">Uncharacterized protein</fullName>
    </submittedName>
</protein>
<reference evidence="1 2" key="1">
    <citation type="submission" date="2020-08" db="EMBL/GenBank/DDBJ databases">
        <title>Genomic Encyclopedia of Type Strains, Phase IV (KMG-IV): sequencing the most valuable type-strain genomes for metagenomic binning, comparative biology and taxonomic classification.</title>
        <authorList>
            <person name="Goeker M."/>
        </authorList>
    </citation>
    <scope>NUCLEOTIDE SEQUENCE [LARGE SCALE GENOMIC DNA]</scope>
    <source>
        <strain evidence="1 2">DSM 26718</strain>
    </source>
</reference>
<gene>
    <name evidence="1" type="ORF">HNQ93_002253</name>
</gene>
<dbReference type="Proteomes" id="UP000532746">
    <property type="component" value="Unassembled WGS sequence"/>
</dbReference>
<accession>A0A7W9WBV4</accession>
<evidence type="ECO:0000313" key="2">
    <source>
        <dbReference type="Proteomes" id="UP000532746"/>
    </source>
</evidence>